<organism evidence="2 3">
    <name type="scientific">Dactylosporangium salmoneum</name>
    <dbReference type="NCBI Taxonomy" id="53361"/>
    <lineage>
        <taxon>Bacteria</taxon>
        <taxon>Bacillati</taxon>
        <taxon>Actinomycetota</taxon>
        <taxon>Actinomycetes</taxon>
        <taxon>Micromonosporales</taxon>
        <taxon>Micromonosporaceae</taxon>
        <taxon>Dactylosporangium</taxon>
    </lineage>
</organism>
<sequence length="147" mass="15652">MTVTQSPQLAALALNEIGKLLGRLTEDQLAALADGRAHVEFRNDDEGVAGARGPARPPRAAAKDPVDLDAIVADIKALTEEDAVERYLIDRDRDLPLPRLRELADRIGPPVTSKGAKSKAQLRKNIAAGTAGLLNRPASAFGAGWDR</sequence>
<protein>
    <recommendedName>
        <fullName evidence="4">Rho termination factor N-terminal domain-containing protein</fullName>
    </recommendedName>
</protein>
<evidence type="ECO:0000256" key="1">
    <source>
        <dbReference type="SAM" id="MobiDB-lite"/>
    </source>
</evidence>
<feature type="compositionally biased region" description="Low complexity" evidence="1">
    <location>
        <begin position="49"/>
        <end position="60"/>
    </location>
</feature>
<keyword evidence="3" id="KW-1185">Reference proteome</keyword>
<feature type="region of interest" description="Disordered" evidence="1">
    <location>
        <begin position="42"/>
        <end position="63"/>
    </location>
</feature>
<reference evidence="2 3" key="1">
    <citation type="journal article" date="2019" name="Int. J. Syst. Evol. Microbiol.">
        <title>The Global Catalogue of Microorganisms (GCM) 10K type strain sequencing project: providing services to taxonomists for standard genome sequencing and annotation.</title>
        <authorList>
            <consortium name="The Broad Institute Genomics Platform"/>
            <consortium name="The Broad Institute Genome Sequencing Center for Infectious Disease"/>
            <person name="Wu L."/>
            <person name="Ma J."/>
        </authorList>
    </citation>
    <scope>NUCLEOTIDE SEQUENCE [LARGE SCALE GENOMIC DNA]</scope>
    <source>
        <strain evidence="2 3">JCM 3272</strain>
    </source>
</reference>
<evidence type="ECO:0000313" key="3">
    <source>
        <dbReference type="Proteomes" id="UP001501444"/>
    </source>
</evidence>
<evidence type="ECO:0008006" key="4">
    <source>
        <dbReference type="Google" id="ProtNLM"/>
    </source>
</evidence>
<accession>A0ABN3FTP7</accession>
<gene>
    <name evidence="2" type="ORF">GCM10010170_018260</name>
</gene>
<comment type="caution">
    <text evidence="2">The sequence shown here is derived from an EMBL/GenBank/DDBJ whole genome shotgun (WGS) entry which is preliminary data.</text>
</comment>
<name>A0ABN3FTP7_9ACTN</name>
<dbReference type="EMBL" id="BAAARV010000016">
    <property type="protein sequence ID" value="GAA2337309.1"/>
    <property type="molecule type" value="Genomic_DNA"/>
</dbReference>
<dbReference type="Proteomes" id="UP001501444">
    <property type="component" value="Unassembled WGS sequence"/>
</dbReference>
<evidence type="ECO:0000313" key="2">
    <source>
        <dbReference type="EMBL" id="GAA2337309.1"/>
    </source>
</evidence>
<proteinExistence type="predicted"/>